<keyword evidence="9" id="KW-1185">Reference proteome</keyword>
<dbReference type="eggNOG" id="COG0745">
    <property type="taxonomic scope" value="Bacteria"/>
</dbReference>
<reference evidence="6 8" key="1">
    <citation type="submission" date="2013-02" db="EMBL/GenBank/DDBJ databases">
        <title>The Genome Sequence of Enterococcus gilvus ATCC BAA-350.</title>
        <authorList>
            <consortium name="The Broad Institute Genome Sequencing Platform"/>
            <consortium name="The Broad Institute Genome Sequencing Center for Infectious Disease"/>
            <person name="Earl A.M."/>
            <person name="Gilmore M.S."/>
            <person name="Lebreton F."/>
            <person name="Walker B."/>
            <person name="Young S.K."/>
            <person name="Zeng Q."/>
            <person name="Gargeya S."/>
            <person name="Fitzgerald M."/>
            <person name="Haas B."/>
            <person name="Abouelleil A."/>
            <person name="Alvarado L."/>
            <person name="Arachchi H.M."/>
            <person name="Berlin A.M."/>
            <person name="Chapman S.B."/>
            <person name="Dewar J."/>
            <person name="Goldberg J."/>
            <person name="Griggs A."/>
            <person name="Gujja S."/>
            <person name="Hansen M."/>
            <person name="Howarth C."/>
            <person name="Imamovic A."/>
            <person name="Larimer J."/>
            <person name="McCowan C."/>
            <person name="Murphy C."/>
            <person name="Neiman D."/>
            <person name="Pearson M."/>
            <person name="Priest M."/>
            <person name="Roberts A."/>
            <person name="Saif S."/>
            <person name="Shea T."/>
            <person name="Sisk P."/>
            <person name="Sykes S."/>
            <person name="Wortman J."/>
            <person name="Nusbaum C."/>
            <person name="Birren B."/>
        </authorList>
    </citation>
    <scope>NUCLEOTIDE SEQUENCE [LARGE SCALE GENOMIC DNA]</scope>
    <source>
        <strain evidence="6 8">ATCC BAA-350</strain>
    </source>
</reference>
<evidence type="ECO:0000313" key="8">
    <source>
        <dbReference type="Proteomes" id="UP000013750"/>
    </source>
</evidence>
<comment type="caution">
    <text evidence="6">The sequence shown here is derived from an EMBL/GenBank/DDBJ whole genome shotgun (WGS) entry which is preliminary data.</text>
</comment>
<name>R2VK30_9ENTE</name>
<dbReference type="GO" id="GO:0003677">
    <property type="term" value="F:DNA binding"/>
    <property type="evidence" value="ECO:0007669"/>
    <property type="project" value="UniProtKB-UniRule"/>
</dbReference>
<dbReference type="HOGENOM" id="CLU_088180_0_0_9"/>
<organism evidence="6 8">
    <name type="scientific">Enterococcus gilvus ATCC BAA-350</name>
    <dbReference type="NCBI Taxonomy" id="1158614"/>
    <lineage>
        <taxon>Bacteria</taxon>
        <taxon>Bacillati</taxon>
        <taxon>Bacillota</taxon>
        <taxon>Bacilli</taxon>
        <taxon>Lactobacillales</taxon>
        <taxon>Enterococcaceae</taxon>
        <taxon>Enterococcus</taxon>
    </lineage>
</organism>
<proteinExistence type="predicted"/>
<dbReference type="GO" id="GO:0006355">
    <property type="term" value="P:regulation of DNA-templated transcription"/>
    <property type="evidence" value="ECO:0007669"/>
    <property type="project" value="InterPro"/>
</dbReference>
<reference evidence="7 9" key="2">
    <citation type="submission" date="2013-03" db="EMBL/GenBank/DDBJ databases">
        <title>The Genome Sequence of Enterococcus gilvus ATCC BAA-350 (PacBio/Illumina hybrid assembly).</title>
        <authorList>
            <consortium name="The Broad Institute Genomics Platform"/>
            <consortium name="The Broad Institute Genome Sequencing Center for Infectious Disease"/>
            <person name="Earl A."/>
            <person name="Russ C."/>
            <person name="Gilmore M."/>
            <person name="Surin D."/>
            <person name="Walker B."/>
            <person name="Young S."/>
            <person name="Zeng Q."/>
            <person name="Gargeya S."/>
            <person name="Fitzgerald M."/>
            <person name="Haas B."/>
            <person name="Abouelleil A."/>
            <person name="Allen A.W."/>
            <person name="Alvarado L."/>
            <person name="Arachchi H.M."/>
            <person name="Berlin A.M."/>
            <person name="Chapman S.B."/>
            <person name="Gainer-Dewar J."/>
            <person name="Goldberg J."/>
            <person name="Griggs A."/>
            <person name="Gujja S."/>
            <person name="Hansen M."/>
            <person name="Howarth C."/>
            <person name="Imamovic A."/>
            <person name="Ireland A."/>
            <person name="Larimer J."/>
            <person name="McCowan C."/>
            <person name="Murphy C."/>
            <person name="Pearson M."/>
            <person name="Poon T.W."/>
            <person name="Priest M."/>
            <person name="Roberts A."/>
            <person name="Saif S."/>
            <person name="Shea T."/>
            <person name="Sisk P."/>
            <person name="Sykes S."/>
            <person name="Wortman J."/>
            <person name="Nusbaum C."/>
            <person name="Birren B."/>
        </authorList>
    </citation>
    <scope>NUCLEOTIDE SEQUENCE [LARGE SCALE GENOMIC DNA]</scope>
    <source>
        <strain evidence="7 9">ATCC BAA-350</strain>
    </source>
</reference>
<evidence type="ECO:0000256" key="4">
    <source>
        <dbReference type="PROSITE-ProRule" id="PRU01091"/>
    </source>
</evidence>
<protein>
    <recommendedName>
        <fullName evidence="5">OmpR/PhoB-type domain-containing protein</fullName>
    </recommendedName>
</protein>
<dbReference type="InterPro" id="IPR001867">
    <property type="entry name" value="OmpR/PhoB-type_DNA-bd"/>
</dbReference>
<evidence type="ECO:0000259" key="5">
    <source>
        <dbReference type="PROSITE" id="PS51755"/>
    </source>
</evidence>
<dbReference type="Pfam" id="PF00486">
    <property type="entry name" value="Trans_reg_C"/>
    <property type="match status" value="1"/>
</dbReference>
<dbReference type="PROSITE" id="PS51755">
    <property type="entry name" value="OMPR_PHOB"/>
    <property type="match status" value="1"/>
</dbReference>
<dbReference type="PATRIC" id="fig|1158614.3.peg.310"/>
<evidence type="ECO:0000313" key="7">
    <source>
        <dbReference type="EMBL" id="EOW78993.1"/>
    </source>
</evidence>
<evidence type="ECO:0000256" key="2">
    <source>
        <dbReference type="ARBA" id="ARBA00023125"/>
    </source>
</evidence>
<dbReference type="EMBL" id="AJDQ01000003">
    <property type="protein sequence ID" value="EOI58245.1"/>
    <property type="molecule type" value="Genomic_DNA"/>
</dbReference>
<keyword evidence="1" id="KW-0805">Transcription regulation</keyword>
<keyword evidence="2 4" id="KW-0238">DNA-binding</keyword>
<feature type="domain" description="OmpR/PhoB-type" evidence="5">
    <location>
        <begin position="105"/>
        <end position="209"/>
    </location>
</feature>
<keyword evidence="3" id="KW-0804">Transcription</keyword>
<accession>R2VK30</accession>
<evidence type="ECO:0000313" key="9">
    <source>
        <dbReference type="Proteomes" id="UP000014160"/>
    </source>
</evidence>
<dbReference type="RefSeq" id="WP_010778768.1">
    <property type="nucleotide sequence ID" value="NZ_ASWH01000002.1"/>
</dbReference>
<dbReference type="Proteomes" id="UP000013750">
    <property type="component" value="Unassembled WGS sequence"/>
</dbReference>
<evidence type="ECO:0000256" key="1">
    <source>
        <dbReference type="ARBA" id="ARBA00023015"/>
    </source>
</evidence>
<evidence type="ECO:0000256" key="3">
    <source>
        <dbReference type="ARBA" id="ARBA00023163"/>
    </source>
</evidence>
<dbReference type="Gene3D" id="1.10.10.10">
    <property type="entry name" value="Winged helix-like DNA-binding domain superfamily/Winged helix DNA-binding domain"/>
    <property type="match status" value="1"/>
</dbReference>
<sequence>MILVLTRNVNKEQYIKTLLETLGYDVFCSVQLLDALLSNKKEMDLFDYFPVVVISETIFESEFEQAKSLLCEKGHIIVRKTNSVTGLQESKVDGVCEIPLAIGLEELRDTLDEMKAKESYEKKSVRESMVSLSMLEKKIVKQLYTAFPDKVSRDQLIQQLWGDDDTTKSRLSSLSNCVHSINQKMRAIQPSNEEKAVKTLWRKGYFLDDEVYSSIEEERLIIL</sequence>
<evidence type="ECO:0000313" key="6">
    <source>
        <dbReference type="EMBL" id="EOI58245.1"/>
    </source>
</evidence>
<dbReference type="InterPro" id="IPR016032">
    <property type="entry name" value="Sig_transdc_resp-reg_C-effctor"/>
</dbReference>
<dbReference type="GO" id="GO:0000160">
    <property type="term" value="P:phosphorelay signal transduction system"/>
    <property type="evidence" value="ECO:0007669"/>
    <property type="project" value="InterPro"/>
</dbReference>
<dbReference type="Proteomes" id="UP000014160">
    <property type="component" value="Unassembled WGS sequence"/>
</dbReference>
<dbReference type="EMBL" id="ASWH01000002">
    <property type="protein sequence ID" value="EOW78993.1"/>
    <property type="molecule type" value="Genomic_DNA"/>
</dbReference>
<feature type="DNA-binding region" description="OmpR/PhoB-type" evidence="4">
    <location>
        <begin position="105"/>
        <end position="209"/>
    </location>
</feature>
<dbReference type="SUPFAM" id="SSF46894">
    <property type="entry name" value="C-terminal effector domain of the bipartite response regulators"/>
    <property type="match status" value="1"/>
</dbReference>
<dbReference type="InterPro" id="IPR036388">
    <property type="entry name" value="WH-like_DNA-bd_sf"/>
</dbReference>
<dbReference type="AlphaFoldDB" id="R2VK30"/>
<gene>
    <name evidence="7" type="ORF">I592_03131</name>
    <name evidence="6" type="ORF">UKC_00317</name>
</gene>